<feature type="non-terminal residue" evidence="4">
    <location>
        <position position="1"/>
    </location>
</feature>
<keyword evidence="2" id="KW-0732">Signal</keyword>
<dbReference type="EMBL" id="KZ061172">
    <property type="protein sequence ID" value="PIO11307.1"/>
    <property type="molecule type" value="Genomic_DNA"/>
</dbReference>
<feature type="region of interest" description="Disordered" evidence="1">
    <location>
        <begin position="70"/>
        <end position="145"/>
    </location>
</feature>
<accession>A0A2G9Q6S7</accession>
<proteinExistence type="predicted"/>
<feature type="compositionally biased region" description="Polar residues" evidence="1">
    <location>
        <begin position="70"/>
        <end position="79"/>
    </location>
</feature>
<evidence type="ECO:0000259" key="3">
    <source>
        <dbReference type="Pfam" id="PF10545"/>
    </source>
</evidence>
<name>A0A2G9Q6S7_AQUCT</name>
<protein>
    <recommendedName>
        <fullName evidence="3">MADF domain-containing protein</fullName>
    </recommendedName>
</protein>
<feature type="region of interest" description="Disordered" evidence="1">
    <location>
        <begin position="298"/>
        <end position="322"/>
    </location>
</feature>
<dbReference type="Pfam" id="PF10545">
    <property type="entry name" value="MADF_DNA_bdg"/>
    <property type="match status" value="1"/>
</dbReference>
<sequence length="322" mass="36521">FFFNLVFSLYFVVHSLQTRWRNLKDSYNRYLRKLKEGRSGSGSKRLAPYAHAGDLDFLKPVLEMLETQASWEDSTQGWTQEDESEEAAAAEKQEQFQDNVDKELFVDESRSTTNSMNEEDAEPGPSNVSRPLQRSSRGSARPVKPMDKILDVVSQMSTKIAENQCEDTAFLTVILGICKQVPPEKKYALRMALMSTAQSFVGEWPTTSSPYMQPPLPQYPPYQQYPHFQSTQYAPPINRPYCDQYGNMLNPSRPRMFHPISAPTTSTLGPQTTHQLRQPTPSQVMLFLERKYYPGPSVDFPGPSNSSVSGTTENKTSNCNFI</sequence>
<reference evidence="5" key="1">
    <citation type="journal article" date="2017" name="Nat. Commun.">
        <title>The North American bullfrog draft genome provides insight into hormonal regulation of long noncoding RNA.</title>
        <authorList>
            <person name="Hammond S.A."/>
            <person name="Warren R.L."/>
            <person name="Vandervalk B.P."/>
            <person name="Kucuk E."/>
            <person name="Khan H."/>
            <person name="Gibb E.A."/>
            <person name="Pandoh P."/>
            <person name="Kirk H."/>
            <person name="Zhao Y."/>
            <person name="Jones M."/>
            <person name="Mungall A.J."/>
            <person name="Coope R."/>
            <person name="Pleasance S."/>
            <person name="Moore R.A."/>
            <person name="Holt R.A."/>
            <person name="Round J.M."/>
            <person name="Ohora S."/>
            <person name="Walle B.V."/>
            <person name="Veldhoen N."/>
            <person name="Helbing C.C."/>
            <person name="Birol I."/>
        </authorList>
    </citation>
    <scope>NUCLEOTIDE SEQUENCE [LARGE SCALE GENOMIC DNA]</scope>
</reference>
<feature type="signal peptide" evidence="2">
    <location>
        <begin position="1"/>
        <end position="15"/>
    </location>
</feature>
<dbReference type="OrthoDB" id="6616165at2759"/>
<gene>
    <name evidence="4" type="ORF">AB205_0159930</name>
</gene>
<feature type="compositionally biased region" description="Polar residues" evidence="1">
    <location>
        <begin position="303"/>
        <end position="322"/>
    </location>
</feature>
<dbReference type="InterPro" id="IPR006578">
    <property type="entry name" value="MADF-dom"/>
</dbReference>
<evidence type="ECO:0000313" key="4">
    <source>
        <dbReference type="EMBL" id="PIO11307.1"/>
    </source>
</evidence>
<evidence type="ECO:0000256" key="1">
    <source>
        <dbReference type="SAM" id="MobiDB-lite"/>
    </source>
</evidence>
<evidence type="ECO:0000256" key="2">
    <source>
        <dbReference type="SAM" id="SignalP"/>
    </source>
</evidence>
<dbReference type="Proteomes" id="UP000228934">
    <property type="component" value="Unassembled WGS sequence"/>
</dbReference>
<feature type="chain" id="PRO_5013930307" description="MADF domain-containing protein" evidence="2">
    <location>
        <begin position="16"/>
        <end position="322"/>
    </location>
</feature>
<evidence type="ECO:0000313" key="5">
    <source>
        <dbReference type="Proteomes" id="UP000228934"/>
    </source>
</evidence>
<feature type="domain" description="MADF" evidence="3">
    <location>
        <begin position="13"/>
        <end position="58"/>
    </location>
</feature>
<feature type="compositionally biased region" description="Polar residues" evidence="1">
    <location>
        <begin position="126"/>
        <end position="138"/>
    </location>
</feature>
<feature type="compositionally biased region" description="Basic and acidic residues" evidence="1">
    <location>
        <begin position="89"/>
        <end position="110"/>
    </location>
</feature>
<organism evidence="4 5">
    <name type="scientific">Aquarana catesbeiana</name>
    <name type="common">American bullfrog</name>
    <name type="synonym">Rana catesbeiana</name>
    <dbReference type="NCBI Taxonomy" id="8400"/>
    <lineage>
        <taxon>Eukaryota</taxon>
        <taxon>Metazoa</taxon>
        <taxon>Chordata</taxon>
        <taxon>Craniata</taxon>
        <taxon>Vertebrata</taxon>
        <taxon>Euteleostomi</taxon>
        <taxon>Amphibia</taxon>
        <taxon>Batrachia</taxon>
        <taxon>Anura</taxon>
        <taxon>Neobatrachia</taxon>
        <taxon>Ranoidea</taxon>
        <taxon>Ranidae</taxon>
        <taxon>Aquarana</taxon>
    </lineage>
</organism>
<dbReference type="AlphaFoldDB" id="A0A2G9Q6S7"/>
<keyword evidence="5" id="KW-1185">Reference proteome</keyword>